<dbReference type="Gene3D" id="3.90.120.10">
    <property type="entry name" value="DNA Methylase, subunit A, domain 2"/>
    <property type="match status" value="1"/>
</dbReference>
<dbReference type="InterPro" id="IPR029063">
    <property type="entry name" value="SAM-dependent_MTases_sf"/>
</dbReference>
<evidence type="ECO:0000313" key="6">
    <source>
        <dbReference type="Proteomes" id="UP000006512"/>
    </source>
</evidence>
<dbReference type="GO" id="GO:0003886">
    <property type="term" value="F:DNA (cytosine-5-)-methyltransferase activity"/>
    <property type="evidence" value="ECO:0007669"/>
    <property type="project" value="UniProtKB-EC"/>
</dbReference>
<comment type="catalytic activity">
    <reaction evidence="4">
        <text>a 2'-deoxycytidine in DNA + S-adenosyl-L-methionine = a 5-methyl-2'-deoxycytidine in DNA + S-adenosyl-L-homocysteine + H(+)</text>
        <dbReference type="Rhea" id="RHEA:13681"/>
        <dbReference type="Rhea" id="RHEA-COMP:11369"/>
        <dbReference type="Rhea" id="RHEA-COMP:11370"/>
        <dbReference type="ChEBI" id="CHEBI:15378"/>
        <dbReference type="ChEBI" id="CHEBI:57856"/>
        <dbReference type="ChEBI" id="CHEBI:59789"/>
        <dbReference type="ChEBI" id="CHEBI:85452"/>
        <dbReference type="ChEBI" id="CHEBI:85454"/>
        <dbReference type="EC" id="2.1.1.37"/>
    </reaction>
</comment>
<name>F4QJ09_9CAUL</name>
<organism evidence="5 6">
    <name type="scientific">Asticcacaulis biprosthecium C19</name>
    <dbReference type="NCBI Taxonomy" id="715226"/>
    <lineage>
        <taxon>Bacteria</taxon>
        <taxon>Pseudomonadati</taxon>
        <taxon>Pseudomonadota</taxon>
        <taxon>Alphaproteobacteria</taxon>
        <taxon>Caulobacterales</taxon>
        <taxon>Caulobacteraceae</taxon>
        <taxon>Asticcacaulis</taxon>
    </lineage>
</organism>
<dbReference type="RefSeq" id="WP_006272260.1">
    <property type="nucleotide sequence ID" value="NZ_GL883077.1"/>
</dbReference>
<proteinExistence type="predicted"/>
<keyword evidence="1 5" id="KW-0489">Methyltransferase</keyword>
<dbReference type="InterPro" id="IPR001525">
    <property type="entry name" value="C5_MeTfrase"/>
</dbReference>
<evidence type="ECO:0000256" key="3">
    <source>
        <dbReference type="ARBA" id="ARBA00022747"/>
    </source>
</evidence>
<evidence type="ECO:0000313" key="5">
    <source>
        <dbReference type="EMBL" id="EGF93072.1"/>
    </source>
</evidence>
<dbReference type="STRING" id="715226.ABI_15120"/>
<dbReference type="GO" id="GO:0009307">
    <property type="term" value="P:DNA restriction-modification system"/>
    <property type="evidence" value="ECO:0007669"/>
    <property type="project" value="UniProtKB-KW"/>
</dbReference>
<evidence type="ECO:0000256" key="1">
    <source>
        <dbReference type="ARBA" id="ARBA00022603"/>
    </source>
</evidence>
<evidence type="ECO:0000256" key="4">
    <source>
        <dbReference type="ARBA" id="ARBA00047422"/>
    </source>
</evidence>
<accession>F4QJ09</accession>
<evidence type="ECO:0000256" key="2">
    <source>
        <dbReference type="ARBA" id="ARBA00022679"/>
    </source>
</evidence>
<dbReference type="Proteomes" id="UP000006512">
    <property type="component" value="Unassembled WGS sequence"/>
</dbReference>
<keyword evidence="2" id="KW-0808">Transferase</keyword>
<reference evidence="6" key="1">
    <citation type="submission" date="2011-03" db="EMBL/GenBank/DDBJ databases">
        <title>Draft genome sequence of Brevundimonas diminuta.</title>
        <authorList>
            <person name="Brown P.J.B."/>
            <person name="Buechlein A."/>
            <person name="Hemmerich C."/>
            <person name="Brun Y.V."/>
        </authorList>
    </citation>
    <scope>NUCLEOTIDE SEQUENCE [LARGE SCALE GENOMIC DNA]</scope>
    <source>
        <strain evidence="6">C19</strain>
    </source>
</reference>
<dbReference type="Gene3D" id="3.40.50.150">
    <property type="entry name" value="Vaccinia Virus protein VP39"/>
    <property type="match status" value="1"/>
</dbReference>
<dbReference type="Pfam" id="PF00145">
    <property type="entry name" value="DNA_methylase"/>
    <property type="match status" value="1"/>
</dbReference>
<keyword evidence="3" id="KW-0680">Restriction system</keyword>
<dbReference type="GO" id="GO:0032259">
    <property type="term" value="P:methylation"/>
    <property type="evidence" value="ECO:0007669"/>
    <property type="project" value="UniProtKB-KW"/>
</dbReference>
<dbReference type="HOGENOM" id="CLU_028729_0_0_5"/>
<gene>
    <name evidence="5" type="ORF">ABI_15120</name>
</gene>
<dbReference type="SUPFAM" id="SSF53335">
    <property type="entry name" value="S-adenosyl-L-methionine-dependent methyltransferases"/>
    <property type="match status" value="1"/>
</dbReference>
<dbReference type="eggNOG" id="COG0270">
    <property type="taxonomic scope" value="Bacteria"/>
</dbReference>
<dbReference type="OrthoDB" id="9813719at2"/>
<keyword evidence="6" id="KW-1185">Reference proteome</keyword>
<sequence>MSLRIETREYTHFHFFCGIGMGAAGFNEGTARLGNLEARLRCIGGIDVDKDAIANFDRFAGVKGTCMDLFTLEQYIAFHGKAPPPGWREATPADIQRAAGFERPDIVFLSAPCKGFSGLLSQTTSLTDKYQALNELTLRGVWLMLETWKNDPPGLIIFENVPRIRTRGRRLLDLIQALFRAYGYQYAETEHDCGEIGNLAQSRKRFLMVARHPEKVPPFLYQPPKHKLRGVGEVLDLMPLPGDPAGGPMHRIPSLQWKTWVRLAFVEAGSDWRSLNKLQVEDGYLKDFLIVPERHNGFLGVKEWDKPMGTVAGSSLPNNGTFSIADMRMPHDSGQYAQYGVKRWEDPSDVVINVKSPGQGRYAVADIRPTQGPGAHHNKFRIVPYSGPAGTVTGCDRVGSGAPCVQDPRPSQREDYKQTKYRVTAMEEAAGTVIAASTTGNGAFAVADPRPNGMTQDRENYNSQRHYGVLAYTDTSLAVPGFASHDNGAWSVADHRPAVLDVENPIIMPAAADRLTCVITAQDGTWHRPFTTLELAALQSLIDLDHPDSWWLHGSSDSQWREQIGNGVPRLSAKAMGDCFAMTLLLASTGETFLLSNTPIWVRPLAVSLAVDTSQVPA</sequence>
<dbReference type="EMBL" id="GL883077">
    <property type="protein sequence ID" value="EGF93072.1"/>
    <property type="molecule type" value="Genomic_DNA"/>
</dbReference>
<protein>
    <submittedName>
        <fullName evidence="5">C-5 cytosine-specific DNA methylase family protein</fullName>
    </submittedName>
</protein>
<dbReference type="AlphaFoldDB" id="F4QJ09"/>